<dbReference type="Pfam" id="PF00583">
    <property type="entry name" value="Acetyltransf_1"/>
    <property type="match status" value="1"/>
</dbReference>
<dbReference type="PANTHER" id="PTHR13947:SF37">
    <property type="entry name" value="LD18367P"/>
    <property type="match status" value="1"/>
</dbReference>
<dbReference type="InterPro" id="IPR050769">
    <property type="entry name" value="NAT_camello-type"/>
</dbReference>
<proteinExistence type="predicted"/>
<dbReference type="Proteomes" id="UP000256601">
    <property type="component" value="Unassembled WGS sequence"/>
</dbReference>
<name>A0A371C164_YARLL</name>
<organism evidence="2 3">
    <name type="scientific">Yarrowia lipolytica</name>
    <name type="common">Candida lipolytica</name>
    <dbReference type="NCBI Taxonomy" id="4952"/>
    <lineage>
        <taxon>Eukaryota</taxon>
        <taxon>Fungi</taxon>
        <taxon>Dikarya</taxon>
        <taxon>Ascomycota</taxon>
        <taxon>Saccharomycotina</taxon>
        <taxon>Dipodascomycetes</taxon>
        <taxon>Dipodascales</taxon>
        <taxon>Dipodascales incertae sedis</taxon>
        <taxon>Yarrowia</taxon>
    </lineage>
</organism>
<evidence type="ECO:0000313" key="3">
    <source>
        <dbReference type="Proteomes" id="UP000256601"/>
    </source>
</evidence>
<evidence type="ECO:0000256" key="1">
    <source>
        <dbReference type="ARBA" id="ARBA00022679"/>
    </source>
</evidence>
<dbReference type="PANTHER" id="PTHR13947">
    <property type="entry name" value="GNAT FAMILY N-ACETYLTRANSFERASE"/>
    <property type="match status" value="1"/>
</dbReference>
<dbReference type="VEuPathDB" id="FungiDB:YALI0_C03267g"/>
<keyword evidence="2" id="KW-0012">Acyltransferase</keyword>
<dbReference type="InterPro" id="IPR000182">
    <property type="entry name" value="GNAT_dom"/>
</dbReference>
<gene>
    <name evidence="2" type="ORF">B0I71DRAFT_86933</name>
</gene>
<dbReference type="GO" id="GO:0008080">
    <property type="term" value="F:N-acetyltransferase activity"/>
    <property type="evidence" value="ECO:0007669"/>
    <property type="project" value="InterPro"/>
</dbReference>
<sequence length="173" mass="19850">MSDLDITYYSPKELLESPKLLGYMDFINSCYLPLHLHFHTFTTARFSDLEDFKTYVRDGNVTLAIARDISTQDIVAAGGYKRMSDTEAELTCMSTDPRLGGRGIGTHMDKDLEKHARKNGFKKMHAMVIREHGRVVEFYERLGYVKKSEELIKPGGTFPNVVEVNVWYMDKDL</sequence>
<reference evidence="2 3" key="1">
    <citation type="submission" date="2018-07" db="EMBL/GenBank/DDBJ databases">
        <title>Draft Genome Assemblies for Five Robust Yarrowia lipolytica Strains Exhibiting High Lipid Production and Pentose Sugar Utilization and Sugar Alcohol Secretion from Undetoxified Lignocellulosic Biomass Hydrolysates.</title>
        <authorList>
            <consortium name="DOE Joint Genome Institute"/>
            <person name="Walker C."/>
            <person name="Ryu S."/>
            <person name="Na H."/>
            <person name="Zane M."/>
            <person name="LaButti K."/>
            <person name="Lipzen A."/>
            <person name="Haridas S."/>
            <person name="Barry K."/>
            <person name="Grigoriev I.V."/>
            <person name="Quarterman J."/>
            <person name="Slininger P."/>
            <person name="Dien B."/>
            <person name="Trinh C.T."/>
        </authorList>
    </citation>
    <scope>NUCLEOTIDE SEQUENCE [LARGE SCALE GENOMIC DNA]</scope>
    <source>
        <strain evidence="2 3">YB392</strain>
    </source>
</reference>
<accession>A0A371C164</accession>
<protein>
    <submittedName>
        <fullName evidence="2">Acyl-CoA N-acyltransferase</fullName>
    </submittedName>
</protein>
<dbReference type="PROSITE" id="PS51186">
    <property type="entry name" value="GNAT"/>
    <property type="match status" value="1"/>
</dbReference>
<dbReference type="EMBL" id="KZ859053">
    <property type="protein sequence ID" value="RDW24024.1"/>
    <property type="molecule type" value="Genomic_DNA"/>
</dbReference>
<dbReference type="OrthoDB" id="5689at2759"/>
<dbReference type="CDD" id="cd04301">
    <property type="entry name" value="NAT_SF"/>
    <property type="match status" value="1"/>
</dbReference>
<dbReference type="InterPro" id="IPR016181">
    <property type="entry name" value="Acyl_CoA_acyltransferase"/>
</dbReference>
<dbReference type="VEuPathDB" id="FungiDB:YALI1_A15515g"/>
<dbReference type="AlphaFoldDB" id="A0A371C164"/>
<dbReference type="SUPFAM" id="SSF55729">
    <property type="entry name" value="Acyl-CoA N-acyltransferases (Nat)"/>
    <property type="match status" value="1"/>
</dbReference>
<evidence type="ECO:0000313" key="2">
    <source>
        <dbReference type="EMBL" id="RDW24024.1"/>
    </source>
</evidence>
<keyword evidence="1 2" id="KW-0808">Transferase</keyword>
<dbReference type="Gene3D" id="3.40.630.30">
    <property type="match status" value="1"/>
</dbReference>